<protein>
    <submittedName>
        <fullName evidence="1">Uncharacterized protein</fullName>
    </submittedName>
</protein>
<evidence type="ECO:0000313" key="1">
    <source>
        <dbReference type="EMBL" id="SPP28924.1"/>
    </source>
</evidence>
<dbReference type="Proteomes" id="UP000270190">
    <property type="component" value="Unassembled WGS sequence"/>
</dbReference>
<proteinExistence type="predicted"/>
<sequence>MKNIKKNRHHYNSVLTYVNGLRLENTDVITFSFFPDKKKWGEIEESIHKVR</sequence>
<accession>A0A2X0QK55</accession>
<organism evidence="1 2">
    <name type="scientific">Brochothrix thermosphacta</name>
    <name type="common">Microbacterium thermosphactum</name>
    <dbReference type="NCBI Taxonomy" id="2756"/>
    <lineage>
        <taxon>Bacteria</taxon>
        <taxon>Bacillati</taxon>
        <taxon>Bacillota</taxon>
        <taxon>Bacilli</taxon>
        <taxon>Bacillales</taxon>
        <taxon>Listeriaceae</taxon>
        <taxon>Brochothrix</taxon>
    </lineage>
</organism>
<name>A0A2X0QK55_BROTH</name>
<dbReference type="EMBL" id="OUNC01000024">
    <property type="protein sequence ID" value="SPP28924.1"/>
    <property type="molecule type" value="Genomic_DNA"/>
</dbReference>
<reference evidence="2" key="1">
    <citation type="submission" date="2018-04" db="EMBL/GenBank/DDBJ databases">
        <authorList>
            <person name="Illikoud N."/>
        </authorList>
    </citation>
    <scope>NUCLEOTIDE SEQUENCE [LARGE SCALE GENOMIC DNA]</scope>
</reference>
<evidence type="ECO:0000313" key="2">
    <source>
        <dbReference type="Proteomes" id="UP000270190"/>
    </source>
</evidence>
<dbReference type="AlphaFoldDB" id="A0A2X0QK55"/>
<gene>
    <name evidence="1" type="ORF">BTBSAS_300008</name>
</gene>